<dbReference type="InterPro" id="IPR035923">
    <property type="entry name" value="TT1751-like_sf"/>
</dbReference>
<dbReference type="Proteomes" id="UP000613030">
    <property type="component" value="Unassembled WGS sequence"/>
</dbReference>
<evidence type="ECO:0000313" key="2">
    <source>
        <dbReference type="EMBL" id="MBL0741049.1"/>
    </source>
</evidence>
<proteinExistence type="predicted"/>
<dbReference type="RefSeq" id="WP_202008412.1">
    <property type="nucleotide sequence ID" value="NZ_JAERRB010000002.1"/>
</dbReference>
<evidence type="ECO:0000313" key="3">
    <source>
        <dbReference type="Proteomes" id="UP000613030"/>
    </source>
</evidence>
<dbReference type="InterPro" id="IPR005180">
    <property type="entry name" value="DUF302"/>
</dbReference>
<dbReference type="EMBL" id="JAERRB010000002">
    <property type="protein sequence ID" value="MBL0741049.1"/>
    <property type="molecule type" value="Genomic_DNA"/>
</dbReference>
<dbReference type="PANTHER" id="PTHR38342">
    <property type="entry name" value="SLR5037 PROTEIN"/>
    <property type="match status" value="1"/>
</dbReference>
<dbReference type="SUPFAM" id="SSF103247">
    <property type="entry name" value="TT1751-like"/>
    <property type="match status" value="1"/>
</dbReference>
<gene>
    <name evidence="2" type="ORF">JI741_07445</name>
</gene>
<evidence type="ECO:0000259" key="1">
    <source>
        <dbReference type="Pfam" id="PF03625"/>
    </source>
</evidence>
<comment type="caution">
    <text evidence="2">The sequence shown here is derived from an EMBL/GenBank/DDBJ whole genome shotgun (WGS) entry which is preliminary data.</text>
</comment>
<dbReference type="InterPro" id="IPR016796">
    <property type="entry name" value="UCP021774"/>
</dbReference>
<organism evidence="2 3">
    <name type="scientific">Chryseolinea lacunae</name>
    <dbReference type="NCBI Taxonomy" id="2801331"/>
    <lineage>
        <taxon>Bacteria</taxon>
        <taxon>Pseudomonadati</taxon>
        <taxon>Bacteroidota</taxon>
        <taxon>Cytophagia</taxon>
        <taxon>Cytophagales</taxon>
        <taxon>Fulvivirgaceae</taxon>
        <taxon>Chryseolinea</taxon>
    </lineage>
</organism>
<sequence length="144" mass="16267">MTYHSRKLHLPFADVMDKLTENLKQQGFGIVTSIDVKDIFKQKLNVDFRNYRILGACNPQFAYKAISLESHLGIMMPCNVVIQQHENGEVEVSAVNPLESLDKNIRTPLLSELALEVSNRLRAAVDDLHRSAPEQHAEALPCEK</sequence>
<dbReference type="Pfam" id="PF03625">
    <property type="entry name" value="DUF302"/>
    <property type="match status" value="1"/>
</dbReference>
<dbReference type="CDD" id="cd14797">
    <property type="entry name" value="DUF302"/>
    <property type="match status" value="1"/>
</dbReference>
<dbReference type="PIRSF" id="PIRSF021774">
    <property type="entry name" value="UCP021774"/>
    <property type="match status" value="1"/>
</dbReference>
<protein>
    <submittedName>
        <fullName evidence="2">DUF302 domain-containing protein</fullName>
    </submittedName>
</protein>
<reference evidence="2 3" key="1">
    <citation type="submission" date="2021-01" db="EMBL/GenBank/DDBJ databases">
        <title>Chryseolinea sp. Jin1 Genome sequencing and assembly.</title>
        <authorList>
            <person name="Kim I."/>
        </authorList>
    </citation>
    <scope>NUCLEOTIDE SEQUENCE [LARGE SCALE GENOMIC DNA]</scope>
    <source>
        <strain evidence="2 3">Jin1</strain>
    </source>
</reference>
<dbReference type="Gene3D" id="3.30.310.70">
    <property type="entry name" value="TT1751-like domain"/>
    <property type="match status" value="1"/>
</dbReference>
<keyword evidence="3" id="KW-1185">Reference proteome</keyword>
<dbReference type="PANTHER" id="PTHR38342:SF1">
    <property type="entry name" value="SLR5037 PROTEIN"/>
    <property type="match status" value="1"/>
</dbReference>
<feature type="domain" description="DUF302" evidence="1">
    <location>
        <begin position="34"/>
        <end position="97"/>
    </location>
</feature>
<accession>A0ABS1KNX9</accession>
<name>A0ABS1KNX9_9BACT</name>